<reference evidence="1" key="1">
    <citation type="submission" date="2020-10" db="EMBL/GenBank/DDBJ databases">
        <authorList>
            <person name="Gilroy R."/>
        </authorList>
    </citation>
    <scope>NUCLEOTIDE SEQUENCE</scope>
    <source>
        <strain evidence="1">CHK197-8231</strain>
    </source>
</reference>
<dbReference type="Proteomes" id="UP000824087">
    <property type="component" value="Unassembled WGS sequence"/>
</dbReference>
<organism evidence="1 2">
    <name type="scientific">Candidatus Fimihabitans intestinipullorum</name>
    <dbReference type="NCBI Taxonomy" id="2840820"/>
    <lineage>
        <taxon>Bacteria</taxon>
        <taxon>Bacillati</taxon>
        <taxon>Mycoplasmatota</taxon>
        <taxon>Mycoplasmatota incertae sedis</taxon>
        <taxon>Candidatus Fimihabitans</taxon>
    </lineage>
</organism>
<dbReference type="AlphaFoldDB" id="A0A9D1HUJ0"/>
<sequence length="106" mass="12720">MLEEVLSLTKWKKKREILKELQKIGINISERKFRKQVEINNKLYGEGQANYYIIHGNNGYKLSFDWNEIEKSIADKRKRALTMLAECSKAEKQFQRRNNLRMEELI</sequence>
<proteinExistence type="predicted"/>
<dbReference type="EMBL" id="DVML01000022">
    <property type="protein sequence ID" value="HIU22649.1"/>
    <property type="molecule type" value="Genomic_DNA"/>
</dbReference>
<reference evidence="1" key="2">
    <citation type="journal article" date="2021" name="PeerJ">
        <title>Extensive microbial diversity within the chicken gut microbiome revealed by metagenomics and culture.</title>
        <authorList>
            <person name="Gilroy R."/>
            <person name="Ravi A."/>
            <person name="Getino M."/>
            <person name="Pursley I."/>
            <person name="Horton D.L."/>
            <person name="Alikhan N.F."/>
            <person name="Baker D."/>
            <person name="Gharbi K."/>
            <person name="Hall N."/>
            <person name="Watson M."/>
            <person name="Adriaenssens E.M."/>
            <person name="Foster-Nyarko E."/>
            <person name="Jarju S."/>
            <person name="Secka A."/>
            <person name="Antonio M."/>
            <person name="Oren A."/>
            <person name="Chaudhuri R.R."/>
            <person name="La Ragione R."/>
            <person name="Hildebrand F."/>
            <person name="Pallen M.J."/>
        </authorList>
    </citation>
    <scope>NUCLEOTIDE SEQUENCE</scope>
    <source>
        <strain evidence="1">CHK197-8231</strain>
    </source>
</reference>
<accession>A0A9D1HUJ0</accession>
<comment type="caution">
    <text evidence="1">The sequence shown here is derived from an EMBL/GenBank/DDBJ whole genome shotgun (WGS) entry which is preliminary data.</text>
</comment>
<evidence type="ECO:0000313" key="1">
    <source>
        <dbReference type="EMBL" id="HIU22649.1"/>
    </source>
</evidence>
<gene>
    <name evidence="1" type="ORF">IAD49_03610</name>
</gene>
<name>A0A9D1HUJ0_9BACT</name>
<protein>
    <submittedName>
        <fullName evidence="1">Uncharacterized protein</fullName>
    </submittedName>
</protein>
<evidence type="ECO:0000313" key="2">
    <source>
        <dbReference type="Proteomes" id="UP000824087"/>
    </source>
</evidence>